<comment type="caution">
    <text evidence="2">The sequence shown here is derived from an EMBL/GenBank/DDBJ whole genome shotgun (WGS) entry which is preliminary data.</text>
</comment>
<dbReference type="AlphaFoldDB" id="A0A7W6RXN1"/>
<reference evidence="2 3" key="1">
    <citation type="submission" date="2020-08" db="EMBL/GenBank/DDBJ databases">
        <title>Genome sequencing of Purple Non-Sulfur Bacteria from various extreme environments.</title>
        <authorList>
            <person name="Mayer M."/>
        </authorList>
    </citation>
    <scope>NUCLEOTIDE SEQUENCE [LARGE SCALE GENOMIC DNA]</scope>
    <source>
        <strain evidence="2 3">JA135</strain>
    </source>
</reference>
<evidence type="ECO:0000313" key="2">
    <source>
        <dbReference type="EMBL" id="MBB4285140.1"/>
    </source>
</evidence>
<dbReference type="EMBL" id="JACIGI010000005">
    <property type="protein sequence ID" value="MBB4285140.1"/>
    <property type="molecule type" value="Genomic_DNA"/>
</dbReference>
<organism evidence="2 3">
    <name type="scientific">Roseospira goensis</name>
    <dbReference type="NCBI Taxonomy" id="391922"/>
    <lineage>
        <taxon>Bacteria</taxon>
        <taxon>Pseudomonadati</taxon>
        <taxon>Pseudomonadota</taxon>
        <taxon>Alphaproteobacteria</taxon>
        <taxon>Rhodospirillales</taxon>
        <taxon>Rhodospirillaceae</taxon>
        <taxon>Roseospira</taxon>
    </lineage>
</organism>
<keyword evidence="1" id="KW-1133">Transmembrane helix</keyword>
<dbReference type="RefSeq" id="WP_184432057.1">
    <property type="nucleotide sequence ID" value="NZ_JACIGI010000005.1"/>
</dbReference>
<gene>
    <name evidence="2" type="ORF">GGD88_000857</name>
</gene>
<keyword evidence="1" id="KW-0472">Membrane</keyword>
<dbReference type="Proteomes" id="UP000555728">
    <property type="component" value="Unassembled WGS sequence"/>
</dbReference>
<keyword evidence="1" id="KW-0812">Transmembrane</keyword>
<sequence>MARQTPPPARGRTRDQNETELARLRKMRAALPADRTTAAHRLDRRMATLESALKTRPAPRPGTGRLQRILIGALLGAASLAVGFLGVILVERFGVL</sequence>
<evidence type="ECO:0000313" key="3">
    <source>
        <dbReference type="Proteomes" id="UP000555728"/>
    </source>
</evidence>
<feature type="transmembrane region" description="Helical" evidence="1">
    <location>
        <begin position="69"/>
        <end position="90"/>
    </location>
</feature>
<protein>
    <submittedName>
        <fullName evidence="2">Uncharacterized protein</fullName>
    </submittedName>
</protein>
<evidence type="ECO:0000256" key="1">
    <source>
        <dbReference type="SAM" id="Phobius"/>
    </source>
</evidence>
<proteinExistence type="predicted"/>
<keyword evidence="3" id="KW-1185">Reference proteome</keyword>
<accession>A0A7W6RXN1</accession>
<name>A0A7W6RXN1_9PROT</name>